<evidence type="ECO:0000313" key="2">
    <source>
        <dbReference type="Proteomes" id="UP000037822"/>
    </source>
</evidence>
<dbReference type="AlphaFoldDB" id="A0A0N1FJB8"/>
<comment type="caution">
    <text evidence="1">The sequence shown here is derived from an EMBL/GenBank/DDBJ whole genome shotgun (WGS) entry which is preliminary data.</text>
</comment>
<evidence type="ECO:0000313" key="1">
    <source>
        <dbReference type="EMBL" id="KPH81644.1"/>
    </source>
</evidence>
<gene>
    <name evidence="1" type="ORF">AE618_07880</name>
</gene>
<dbReference type="RefSeq" id="WP_054208483.1">
    <property type="nucleotide sequence ID" value="NZ_LGSZ01000028.1"/>
</dbReference>
<dbReference type="InterPro" id="IPR036388">
    <property type="entry name" value="WH-like_DNA-bd_sf"/>
</dbReference>
<accession>A0A0N1FJB8</accession>
<proteinExistence type="predicted"/>
<dbReference type="InterPro" id="IPR036390">
    <property type="entry name" value="WH_DNA-bd_sf"/>
</dbReference>
<sequence length="150" mass="16275">MKRDSRLSGLLHVLLHMAGREEPVTSETLARIMQTNPVVIRRIMAGLRERGHVRSGKGHGGGWVLACDLADITLRDVHEALGEPQLLAIGHRTEAPSCLVEQAVNAALADSFREAEAMLLARLGTITLAMLHADFSTRLALRARPEGSCP</sequence>
<reference evidence="1 2" key="1">
    <citation type="submission" date="2015-07" db="EMBL/GenBank/DDBJ databases">
        <title>Whole genome sequencing of Bosea vaviloviae isolated from cave pool.</title>
        <authorList>
            <person name="Tan N.E.H."/>
            <person name="Lee Y.P."/>
            <person name="Gan H.M."/>
            <person name="Barton H."/>
            <person name="Savka M.A."/>
        </authorList>
    </citation>
    <scope>NUCLEOTIDE SEQUENCE [LARGE SCALE GENOMIC DNA]</scope>
    <source>
        <strain evidence="1 2">SD260</strain>
    </source>
</reference>
<dbReference type="PATRIC" id="fig|1526658.3.peg.2254"/>
<dbReference type="PANTHER" id="PTHR33221">
    <property type="entry name" value="WINGED HELIX-TURN-HELIX TRANSCRIPTIONAL REGULATOR, RRF2 FAMILY"/>
    <property type="match status" value="1"/>
</dbReference>
<dbReference type="Pfam" id="PF02082">
    <property type="entry name" value="Rrf2"/>
    <property type="match status" value="1"/>
</dbReference>
<dbReference type="Proteomes" id="UP000037822">
    <property type="component" value="Unassembled WGS sequence"/>
</dbReference>
<dbReference type="SUPFAM" id="SSF46785">
    <property type="entry name" value="Winged helix' DNA-binding domain"/>
    <property type="match status" value="1"/>
</dbReference>
<dbReference type="Gene3D" id="1.10.10.10">
    <property type="entry name" value="Winged helix-like DNA-binding domain superfamily/Winged helix DNA-binding domain"/>
    <property type="match status" value="1"/>
</dbReference>
<dbReference type="EMBL" id="LGSZ01000028">
    <property type="protein sequence ID" value="KPH81644.1"/>
    <property type="molecule type" value="Genomic_DNA"/>
</dbReference>
<dbReference type="InterPro" id="IPR000944">
    <property type="entry name" value="Tscrpt_reg_Rrf2"/>
</dbReference>
<evidence type="ECO:0008006" key="3">
    <source>
        <dbReference type="Google" id="ProtNLM"/>
    </source>
</evidence>
<dbReference type="PANTHER" id="PTHR33221:SF15">
    <property type="entry name" value="HTH-TYPE TRANSCRIPTIONAL REGULATOR YWGB-RELATED"/>
    <property type="match status" value="1"/>
</dbReference>
<dbReference type="PROSITE" id="PS51197">
    <property type="entry name" value="HTH_RRF2_2"/>
    <property type="match status" value="1"/>
</dbReference>
<keyword evidence="2" id="KW-1185">Reference proteome</keyword>
<protein>
    <recommendedName>
        <fullName evidence="3">Rrf2 family transcriptional regulator</fullName>
    </recommendedName>
</protein>
<dbReference type="GO" id="GO:0005829">
    <property type="term" value="C:cytosol"/>
    <property type="evidence" value="ECO:0007669"/>
    <property type="project" value="TreeGrafter"/>
</dbReference>
<dbReference type="OrthoDB" id="9800506at2"/>
<name>A0A0N1FJB8_9HYPH</name>
<dbReference type="GO" id="GO:0003700">
    <property type="term" value="F:DNA-binding transcription factor activity"/>
    <property type="evidence" value="ECO:0007669"/>
    <property type="project" value="TreeGrafter"/>
</dbReference>
<organism evidence="1 2">
    <name type="scientific">Bosea vaviloviae</name>
    <dbReference type="NCBI Taxonomy" id="1526658"/>
    <lineage>
        <taxon>Bacteria</taxon>
        <taxon>Pseudomonadati</taxon>
        <taxon>Pseudomonadota</taxon>
        <taxon>Alphaproteobacteria</taxon>
        <taxon>Hyphomicrobiales</taxon>
        <taxon>Boseaceae</taxon>
        <taxon>Bosea</taxon>
    </lineage>
</organism>